<gene>
    <name evidence="2" type="ORF">HPB51_015839</name>
</gene>
<dbReference type="GO" id="GO:0008237">
    <property type="term" value="F:metallopeptidase activity"/>
    <property type="evidence" value="ECO:0007669"/>
    <property type="project" value="InterPro"/>
</dbReference>
<reference evidence="2" key="2">
    <citation type="submission" date="2021-09" db="EMBL/GenBank/DDBJ databases">
        <authorList>
            <person name="Jia N."/>
            <person name="Wang J."/>
            <person name="Shi W."/>
            <person name="Du L."/>
            <person name="Sun Y."/>
            <person name="Zhan W."/>
            <person name="Jiang J."/>
            <person name="Wang Q."/>
            <person name="Zhang B."/>
            <person name="Ji P."/>
            <person name="Sakyi L.B."/>
            <person name="Cui X."/>
            <person name="Yuan T."/>
            <person name="Jiang B."/>
            <person name="Yang W."/>
            <person name="Lam T.T.-Y."/>
            <person name="Chang Q."/>
            <person name="Ding S."/>
            <person name="Wang X."/>
            <person name="Zhu J."/>
            <person name="Ruan X."/>
            <person name="Zhao L."/>
            <person name="Wei J."/>
            <person name="Que T."/>
            <person name="Du C."/>
            <person name="Cheng J."/>
            <person name="Dai P."/>
            <person name="Han X."/>
            <person name="Huang E."/>
            <person name="Gao Y."/>
            <person name="Liu J."/>
            <person name="Shao H."/>
            <person name="Ye R."/>
            <person name="Li L."/>
            <person name="Wei W."/>
            <person name="Wang X."/>
            <person name="Wang C."/>
            <person name="Huo Q."/>
            <person name="Li W."/>
            <person name="Guo W."/>
            <person name="Chen H."/>
            <person name="Chen S."/>
            <person name="Zhou L."/>
            <person name="Zhou L."/>
            <person name="Ni X."/>
            <person name="Tian J."/>
            <person name="Zhou Y."/>
            <person name="Sheng Y."/>
            <person name="Liu T."/>
            <person name="Pan Y."/>
            <person name="Xia L."/>
            <person name="Li J."/>
            <person name="Zhao F."/>
            <person name="Cao W."/>
        </authorList>
    </citation>
    <scope>NUCLEOTIDE SEQUENCE</scope>
    <source>
        <strain evidence="2">Rmic-2018</strain>
        <tissue evidence="2">Larvae</tissue>
    </source>
</reference>
<proteinExistence type="predicted"/>
<name>A0A9J6DHK8_RHIMP</name>
<evidence type="ECO:0000313" key="2">
    <source>
        <dbReference type="EMBL" id="KAH8021443.1"/>
    </source>
</evidence>
<evidence type="ECO:0000313" key="3">
    <source>
        <dbReference type="Proteomes" id="UP000821866"/>
    </source>
</evidence>
<dbReference type="AlphaFoldDB" id="A0A9J6DHK8"/>
<dbReference type="Proteomes" id="UP000821866">
    <property type="component" value="Chromosome 7"/>
</dbReference>
<dbReference type="InterPro" id="IPR008753">
    <property type="entry name" value="Peptidase_M13_N"/>
</dbReference>
<dbReference type="InterPro" id="IPR024079">
    <property type="entry name" value="MetalloPept_cat_dom_sf"/>
</dbReference>
<protein>
    <recommendedName>
        <fullName evidence="1">Peptidase M13 N-terminal domain-containing protein</fullName>
    </recommendedName>
</protein>
<dbReference type="EMBL" id="JABSTU010000009">
    <property type="protein sequence ID" value="KAH8021443.1"/>
    <property type="molecule type" value="Genomic_DNA"/>
</dbReference>
<accession>A0A9J6DHK8</accession>
<dbReference type="InterPro" id="IPR042089">
    <property type="entry name" value="Peptidase_M13_dom_2"/>
</dbReference>
<comment type="caution">
    <text evidence="2">The sequence shown here is derived from an EMBL/GenBank/DDBJ whole genome shotgun (WGS) entry which is preliminary data.</text>
</comment>
<evidence type="ECO:0000259" key="1">
    <source>
        <dbReference type="Pfam" id="PF05649"/>
    </source>
</evidence>
<dbReference type="Gene3D" id="3.40.390.10">
    <property type="entry name" value="Collagenase (Catalytic Domain)"/>
    <property type="match status" value="1"/>
</dbReference>
<dbReference type="Pfam" id="PF05649">
    <property type="entry name" value="Peptidase_M13_N"/>
    <property type="match status" value="1"/>
</dbReference>
<reference evidence="2" key="1">
    <citation type="journal article" date="2020" name="Cell">
        <title>Large-Scale Comparative Analyses of Tick Genomes Elucidate Their Genetic Diversity and Vector Capacities.</title>
        <authorList>
            <consortium name="Tick Genome and Microbiome Consortium (TIGMIC)"/>
            <person name="Jia N."/>
            <person name="Wang J."/>
            <person name="Shi W."/>
            <person name="Du L."/>
            <person name="Sun Y."/>
            <person name="Zhan W."/>
            <person name="Jiang J.F."/>
            <person name="Wang Q."/>
            <person name="Zhang B."/>
            <person name="Ji P."/>
            <person name="Bell-Sakyi L."/>
            <person name="Cui X.M."/>
            <person name="Yuan T.T."/>
            <person name="Jiang B.G."/>
            <person name="Yang W.F."/>
            <person name="Lam T.T."/>
            <person name="Chang Q.C."/>
            <person name="Ding S.J."/>
            <person name="Wang X.J."/>
            <person name="Zhu J.G."/>
            <person name="Ruan X.D."/>
            <person name="Zhao L."/>
            <person name="Wei J.T."/>
            <person name="Ye R.Z."/>
            <person name="Que T.C."/>
            <person name="Du C.H."/>
            <person name="Zhou Y.H."/>
            <person name="Cheng J.X."/>
            <person name="Dai P.F."/>
            <person name="Guo W.B."/>
            <person name="Han X.H."/>
            <person name="Huang E.J."/>
            <person name="Li L.F."/>
            <person name="Wei W."/>
            <person name="Gao Y.C."/>
            <person name="Liu J.Z."/>
            <person name="Shao H.Z."/>
            <person name="Wang X."/>
            <person name="Wang C.C."/>
            <person name="Yang T.C."/>
            <person name="Huo Q.B."/>
            <person name="Li W."/>
            <person name="Chen H.Y."/>
            <person name="Chen S.E."/>
            <person name="Zhou L.G."/>
            <person name="Ni X.B."/>
            <person name="Tian J.H."/>
            <person name="Sheng Y."/>
            <person name="Liu T."/>
            <person name="Pan Y.S."/>
            <person name="Xia L.Y."/>
            <person name="Li J."/>
            <person name="Zhao F."/>
            <person name="Cao W.C."/>
        </authorList>
    </citation>
    <scope>NUCLEOTIDE SEQUENCE</scope>
    <source>
        <strain evidence="2">Rmic-2018</strain>
    </source>
</reference>
<feature type="domain" description="Peptidase M13 N-terminal" evidence="1">
    <location>
        <begin position="164"/>
        <end position="315"/>
    </location>
</feature>
<sequence>MHDPITTAQRTTLAELRFNRQAPDKARKFFLSCLQASEDVQSNLDVLKTWASSMRMIRPRNQSQVGVVTRHPLDLLLDLAINWRMGLLSVHTSMYRGKNQRVLIVEPVTGTWRTLLHRKDLTSLVDQHVELLDVQEPLYWPEWNETVAALGAATTATHETSVSDEVACVVSNLDDLTRGLRRGIWLELINTHFAHDLTFDENDAVILYDMRTMTNVGNAFDKVSLDALSEVFSWLVIETYLGVIIRSNWEHDTVDEVWLTEPNCLSHTSSSLGLLSVQHYHQRKFPSWKRASVDALLKHIRTTWALNVEHAPWID</sequence>
<keyword evidence="3" id="KW-1185">Reference proteome</keyword>
<organism evidence="2 3">
    <name type="scientific">Rhipicephalus microplus</name>
    <name type="common">Cattle tick</name>
    <name type="synonym">Boophilus microplus</name>
    <dbReference type="NCBI Taxonomy" id="6941"/>
    <lineage>
        <taxon>Eukaryota</taxon>
        <taxon>Metazoa</taxon>
        <taxon>Ecdysozoa</taxon>
        <taxon>Arthropoda</taxon>
        <taxon>Chelicerata</taxon>
        <taxon>Arachnida</taxon>
        <taxon>Acari</taxon>
        <taxon>Parasitiformes</taxon>
        <taxon>Ixodida</taxon>
        <taxon>Ixodoidea</taxon>
        <taxon>Ixodidae</taxon>
        <taxon>Rhipicephalinae</taxon>
        <taxon>Rhipicephalus</taxon>
        <taxon>Boophilus</taxon>
    </lineage>
</organism>
<dbReference type="GO" id="GO:0006508">
    <property type="term" value="P:proteolysis"/>
    <property type="evidence" value="ECO:0007669"/>
    <property type="project" value="InterPro"/>
</dbReference>
<dbReference type="Gene3D" id="1.10.1380.10">
    <property type="entry name" value="Neutral endopeptidase , domain2"/>
    <property type="match status" value="1"/>
</dbReference>